<sequence length="295" mass="30946">MTWTARQQAMLKVMGLAVWSPPSALSHAESLDAVEVADTIDSAPPAEASPPPSPSSVPVTRDRAPAGTAAAAPDEQAAPTRAPALSPSPAPDDRARHILTLSVDALTADIQACQACALGAQRRHAVPGSALLPADWAVVLAPPQDADNQQGEVCVGPNGVLLDNLLAALGLAREADDVAQRVFVTPAVKCHPPRDRAPEAAEVAQCHPYLARQLALVKPRVIIAMGRVAARQLLGVDEPLGKLRGQVHQWQGVPVVVSIELQMLMRQIPERPRAWADFCLAAEALAGQPVRPSAA</sequence>
<dbReference type="InterPro" id="IPR051536">
    <property type="entry name" value="UDG_Type-4/5"/>
</dbReference>
<gene>
    <name evidence="10" type="ORF">AACH00_00140</name>
</gene>
<evidence type="ECO:0000256" key="1">
    <source>
        <dbReference type="ARBA" id="ARBA00022485"/>
    </source>
</evidence>
<dbReference type="GO" id="GO:0004844">
    <property type="term" value="F:uracil DNA N-glycosylase activity"/>
    <property type="evidence" value="ECO:0007669"/>
    <property type="project" value="UniProtKB-EC"/>
</dbReference>
<proteinExistence type="predicted"/>
<dbReference type="PANTHER" id="PTHR33693:SF1">
    <property type="entry name" value="TYPE-4 URACIL-DNA GLYCOSYLASE"/>
    <property type="match status" value="1"/>
</dbReference>
<dbReference type="Gene3D" id="3.40.470.10">
    <property type="entry name" value="Uracil-DNA glycosylase-like domain"/>
    <property type="match status" value="1"/>
</dbReference>
<keyword evidence="11" id="KW-1185">Reference proteome</keyword>
<evidence type="ECO:0000256" key="2">
    <source>
        <dbReference type="ARBA" id="ARBA00022723"/>
    </source>
</evidence>
<comment type="caution">
    <text evidence="10">The sequence shown here is derived from an EMBL/GenBank/DDBJ whole genome shotgun (WGS) entry which is preliminary data.</text>
</comment>
<dbReference type="EC" id="3.2.2.27" evidence="10"/>
<dbReference type="InterPro" id="IPR005122">
    <property type="entry name" value="Uracil-DNA_glycosylase-like"/>
</dbReference>
<keyword evidence="5" id="KW-0408">Iron</keyword>
<dbReference type="InterPro" id="IPR036895">
    <property type="entry name" value="Uracil-DNA_glycosylase-like_sf"/>
</dbReference>
<keyword evidence="1" id="KW-0004">4Fe-4S</keyword>
<evidence type="ECO:0000256" key="8">
    <source>
        <dbReference type="SAM" id="MobiDB-lite"/>
    </source>
</evidence>
<keyword evidence="10" id="KW-0326">Glycosidase</keyword>
<keyword evidence="6" id="KW-0411">Iron-sulfur</keyword>
<organism evidence="10 11">
    <name type="scientific">Ideonella margarita</name>
    <dbReference type="NCBI Taxonomy" id="2984191"/>
    <lineage>
        <taxon>Bacteria</taxon>
        <taxon>Pseudomonadati</taxon>
        <taxon>Pseudomonadota</taxon>
        <taxon>Betaproteobacteria</taxon>
        <taxon>Burkholderiales</taxon>
        <taxon>Sphaerotilaceae</taxon>
        <taxon>Ideonella</taxon>
    </lineage>
</organism>
<dbReference type="Pfam" id="PF03167">
    <property type="entry name" value="UDG"/>
    <property type="match status" value="1"/>
</dbReference>
<accession>A0ABU9C194</accession>
<protein>
    <submittedName>
        <fullName evidence="10">Uracil-DNA glycosylase</fullName>
        <ecNumber evidence="10">3.2.2.27</ecNumber>
    </submittedName>
</protein>
<dbReference type="CDD" id="cd10030">
    <property type="entry name" value="UDG-F4_TTUDGA_SPO1dp_like"/>
    <property type="match status" value="1"/>
</dbReference>
<dbReference type="SMART" id="SM00987">
    <property type="entry name" value="UreE_C"/>
    <property type="match status" value="1"/>
</dbReference>
<feature type="compositionally biased region" description="Low complexity" evidence="8">
    <location>
        <begin position="65"/>
        <end position="87"/>
    </location>
</feature>
<evidence type="ECO:0000256" key="4">
    <source>
        <dbReference type="ARBA" id="ARBA00022801"/>
    </source>
</evidence>
<keyword evidence="2" id="KW-0479">Metal-binding</keyword>
<evidence type="ECO:0000256" key="3">
    <source>
        <dbReference type="ARBA" id="ARBA00022763"/>
    </source>
</evidence>
<keyword evidence="3" id="KW-0227">DNA damage</keyword>
<feature type="domain" description="Uracil-DNA glycosylase-like" evidence="9">
    <location>
        <begin position="127"/>
        <end position="279"/>
    </location>
</feature>
<evidence type="ECO:0000256" key="7">
    <source>
        <dbReference type="ARBA" id="ARBA00023204"/>
    </source>
</evidence>
<dbReference type="Proteomes" id="UP001379945">
    <property type="component" value="Unassembled WGS sequence"/>
</dbReference>
<evidence type="ECO:0000313" key="10">
    <source>
        <dbReference type="EMBL" id="MEK8044746.1"/>
    </source>
</evidence>
<evidence type="ECO:0000256" key="5">
    <source>
        <dbReference type="ARBA" id="ARBA00023004"/>
    </source>
</evidence>
<evidence type="ECO:0000259" key="9">
    <source>
        <dbReference type="SMART" id="SM00986"/>
    </source>
</evidence>
<dbReference type="PANTHER" id="PTHR33693">
    <property type="entry name" value="TYPE-5 URACIL-DNA GLYCOSYLASE"/>
    <property type="match status" value="1"/>
</dbReference>
<dbReference type="SUPFAM" id="SSF52141">
    <property type="entry name" value="Uracil-DNA glycosylase-like"/>
    <property type="match status" value="1"/>
</dbReference>
<feature type="region of interest" description="Disordered" evidence="8">
    <location>
        <begin position="42"/>
        <end position="93"/>
    </location>
</feature>
<evidence type="ECO:0000313" key="11">
    <source>
        <dbReference type="Proteomes" id="UP001379945"/>
    </source>
</evidence>
<dbReference type="EMBL" id="JBBUTI010000001">
    <property type="protein sequence ID" value="MEK8044746.1"/>
    <property type="molecule type" value="Genomic_DNA"/>
</dbReference>
<evidence type="ECO:0000256" key="6">
    <source>
        <dbReference type="ARBA" id="ARBA00023014"/>
    </source>
</evidence>
<keyword evidence="4 10" id="KW-0378">Hydrolase</keyword>
<keyword evidence="7" id="KW-0234">DNA repair</keyword>
<dbReference type="SMART" id="SM00986">
    <property type="entry name" value="UDG"/>
    <property type="match status" value="1"/>
</dbReference>
<name>A0ABU9C194_9BURK</name>
<reference evidence="10 11" key="1">
    <citation type="submission" date="2024-04" db="EMBL/GenBank/DDBJ databases">
        <title>Novel species of the genus Ideonella isolated from streams.</title>
        <authorList>
            <person name="Lu H."/>
        </authorList>
    </citation>
    <scope>NUCLEOTIDE SEQUENCE [LARGE SCALE GENOMIC DNA]</scope>
    <source>
        <strain evidence="10 11">LYT19W</strain>
    </source>
</reference>
<dbReference type="RefSeq" id="WP_341396908.1">
    <property type="nucleotide sequence ID" value="NZ_JBBUTI010000001.1"/>
</dbReference>